<comment type="similarity">
    <text evidence="1">Belongs to the glutaredoxin family. CGFS subfamily.</text>
</comment>
<keyword evidence="4 10" id="KW-0479">Metal-binding</keyword>
<dbReference type="Proteomes" id="UP000195557">
    <property type="component" value="Unassembled WGS sequence"/>
</dbReference>
<dbReference type="PANTHER" id="PTHR10293:SF72">
    <property type="entry name" value="MONOTHIOL GLUTAREDOXIN-S14, CHLOROPLASTIC"/>
    <property type="match status" value="1"/>
</dbReference>
<keyword evidence="3 10" id="KW-0001">2Fe-2S</keyword>
<feature type="binding site" evidence="10">
    <location>
        <position position="31"/>
    </location>
    <ligand>
        <name>[2Fe-2S] cluster</name>
        <dbReference type="ChEBI" id="CHEBI:190135"/>
        <note>ligand shared between dimeric partners</note>
    </ligand>
</feature>
<keyword evidence="7" id="KW-0676">Redox-active center</keyword>
<dbReference type="GO" id="GO:0015036">
    <property type="term" value="F:disulfide oxidoreductase activity"/>
    <property type="evidence" value="ECO:0007669"/>
    <property type="project" value="InterPro"/>
</dbReference>
<evidence type="ECO:0000256" key="2">
    <source>
        <dbReference type="ARBA" id="ARBA00009630"/>
    </source>
</evidence>
<feature type="domain" description="Glutaredoxin" evidence="11">
    <location>
        <begin position="18"/>
        <end position="81"/>
    </location>
</feature>
<feature type="binding site" evidence="9">
    <location>
        <position position="23"/>
    </location>
    <ligand>
        <name>glutathione</name>
        <dbReference type="ChEBI" id="CHEBI:57925"/>
    </ligand>
</feature>
<dbReference type="EMBL" id="KZ155838">
    <property type="protein sequence ID" value="OUS42494.1"/>
    <property type="molecule type" value="Genomic_DNA"/>
</dbReference>
<dbReference type="NCBIfam" id="TIGR00365">
    <property type="entry name" value="Grx4 family monothiol glutaredoxin"/>
    <property type="match status" value="1"/>
</dbReference>
<evidence type="ECO:0000256" key="3">
    <source>
        <dbReference type="ARBA" id="ARBA00022714"/>
    </source>
</evidence>
<reference evidence="12" key="1">
    <citation type="submission" date="2017-04" db="EMBL/GenBank/DDBJ databases">
        <title>Population genomics of picophytoplankton unveils novel chromosome hypervariability.</title>
        <authorList>
            <consortium name="DOE Joint Genome Institute"/>
            <person name="Blanc-Mathieu R."/>
            <person name="Krasovec M."/>
            <person name="Hebrard M."/>
            <person name="Yau S."/>
            <person name="Desgranges E."/>
            <person name="Martin J."/>
            <person name="Schackwitz W."/>
            <person name="Kuo A."/>
            <person name="Salin G."/>
            <person name="Donnadieu C."/>
            <person name="Desdevises Y."/>
            <person name="Sanchez-Ferandin S."/>
            <person name="Moreau H."/>
            <person name="Rivals E."/>
            <person name="Grigoriev I.V."/>
            <person name="Grimsley N."/>
            <person name="Eyre-Walker A."/>
            <person name="Piganeau G."/>
        </authorList>
    </citation>
    <scope>NUCLEOTIDE SEQUENCE [LARGE SCALE GENOMIC DNA]</scope>
    <source>
        <strain evidence="12">RCC 1115</strain>
    </source>
</reference>
<dbReference type="CDD" id="cd03028">
    <property type="entry name" value="GRX_PICOT_like"/>
    <property type="match status" value="1"/>
</dbReference>
<protein>
    <recommendedName>
        <fullName evidence="8">Glutaredoxin</fullName>
    </recommendedName>
</protein>
<dbReference type="AlphaFoldDB" id="A0A1Y5I2V2"/>
<evidence type="ECO:0000256" key="7">
    <source>
        <dbReference type="ARBA" id="ARBA00023284"/>
    </source>
</evidence>
<feature type="binding site" evidence="9">
    <location>
        <begin position="85"/>
        <end position="86"/>
    </location>
    <ligand>
        <name>glutathione</name>
        <dbReference type="ChEBI" id="CHEBI:57925"/>
    </ligand>
</feature>
<dbReference type="InterPro" id="IPR033658">
    <property type="entry name" value="GRX_PICOT-like"/>
</dbReference>
<feature type="binding site" evidence="9">
    <location>
        <position position="72"/>
    </location>
    <ligand>
        <name>glutathione</name>
        <dbReference type="ChEBI" id="CHEBI:57925"/>
    </ligand>
</feature>
<dbReference type="GO" id="GO:0051537">
    <property type="term" value="F:2 iron, 2 sulfur cluster binding"/>
    <property type="evidence" value="ECO:0007669"/>
    <property type="project" value="UniProtKB-KW"/>
</dbReference>
<dbReference type="Gene3D" id="3.40.30.10">
    <property type="entry name" value="Glutaredoxin"/>
    <property type="match status" value="1"/>
</dbReference>
<dbReference type="PIRSF" id="PIRSF005894">
    <property type="entry name" value="Monothiol_GRX"/>
    <property type="match status" value="1"/>
</dbReference>
<dbReference type="PANTHER" id="PTHR10293">
    <property type="entry name" value="GLUTAREDOXIN FAMILY MEMBER"/>
    <property type="match status" value="1"/>
</dbReference>
<evidence type="ECO:0000256" key="10">
    <source>
        <dbReference type="PIRSR" id="PIRSR005894-2"/>
    </source>
</evidence>
<feature type="binding site" evidence="9">
    <location>
        <position position="60"/>
    </location>
    <ligand>
        <name>glutathione</name>
        <dbReference type="ChEBI" id="CHEBI:57925"/>
    </ligand>
</feature>
<dbReference type="Pfam" id="PF00462">
    <property type="entry name" value="Glutaredoxin"/>
    <property type="match status" value="1"/>
</dbReference>
<dbReference type="GO" id="GO:0046872">
    <property type="term" value="F:metal ion binding"/>
    <property type="evidence" value="ECO:0007669"/>
    <property type="project" value="UniProtKB-KW"/>
</dbReference>
<dbReference type="FunFam" id="3.40.30.10:FF:000005">
    <property type="entry name" value="Glutaredoxin 5"/>
    <property type="match status" value="1"/>
</dbReference>
<dbReference type="InterPro" id="IPR004480">
    <property type="entry name" value="Monothiol_GRX-rel"/>
</dbReference>
<evidence type="ECO:0000256" key="5">
    <source>
        <dbReference type="ARBA" id="ARBA00023004"/>
    </source>
</evidence>
<evidence type="ECO:0000256" key="9">
    <source>
        <dbReference type="PIRSR" id="PIRSR005894-1"/>
    </source>
</evidence>
<keyword evidence="5 10" id="KW-0408">Iron</keyword>
<dbReference type="InterPro" id="IPR014434">
    <property type="entry name" value="Monothiol_GRX"/>
</dbReference>
<evidence type="ECO:0000256" key="4">
    <source>
        <dbReference type="ARBA" id="ARBA00022723"/>
    </source>
</evidence>
<evidence type="ECO:0000259" key="11">
    <source>
        <dbReference type="Pfam" id="PF00462"/>
    </source>
</evidence>
<name>A0A1Y5I2V2_OSTTA</name>
<dbReference type="InterPro" id="IPR002109">
    <property type="entry name" value="Glutaredoxin"/>
</dbReference>
<proteinExistence type="inferred from homology"/>
<organism evidence="12">
    <name type="scientific">Ostreococcus tauri</name>
    <name type="common">Marine green alga</name>
    <dbReference type="NCBI Taxonomy" id="70448"/>
    <lineage>
        <taxon>Eukaryota</taxon>
        <taxon>Viridiplantae</taxon>
        <taxon>Chlorophyta</taxon>
        <taxon>Mamiellophyceae</taxon>
        <taxon>Mamiellales</taxon>
        <taxon>Bathycoccaceae</taxon>
        <taxon>Ostreococcus</taxon>
    </lineage>
</organism>
<evidence type="ECO:0000256" key="1">
    <source>
        <dbReference type="ARBA" id="ARBA00008983"/>
    </source>
</evidence>
<evidence type="ECO:0000256" key="6">
    <source>
        <dbReference type="ARBA" id="ARBA00023014"/>
    </source>
</evidence>
<comment type="similarity">
    <text evidence="2 8">Belongs to the glutaredoxin family. Monothiol subfamily.</text>
</comment>
<keyword evidence="6 10" id="KW-0411">Iron-sulfur</keyword>
<dbReference type="InterPro" id="IPR036249">
    <property type="entry name" value="Thioredoxin-like_sf"/>
</dbReference>
<dbReference type="SUPFAM" id="SSF52833">
    <property type="entry name" value="Thioredoxin-like"/>
    <property type="match status" value="1"/>
</dbReference>
<evidence type="ECO:0000313" key="12">
    <source>
        <dbReference type="EMBL" id="OUS42494.1"/>
    </source>
</evidence>
<sequence length="107" mass="12036">MGPELRESVDAFVRENKVVLFMKGTKAAPRCGFSNTCVQILQNMNVPFADVDILANEDLRQGMKEYSSWPTFPQLYIGGEFFGGCDITVEAFKDGSLKEELERAMME</sequence>
<dbReference type="eggNOG" id="KOG0911">
    <property type="taxonomic scope" value="Eukaryota"/>
</dbReference>
<accession>A0A1Y5I2V2</accession>
<dbReference type="PROSITE" id="PS51354">
    <property type="entry name" value="GLUTAREDOXIN_2"/>
    <property type="match status" value="1"/>
</dbReference>
<gene>
    <name evidence="12" type="ORF">BE221DRAFT_61328</name>
</gene>
<evidence type="ECO:0000256" key="8">
    <source>
        <dbReference type="PIRNR" id="PIRNR005894"/>
    </source>
</evidence>